<protein>
    <submittedName>
        <fullName evidence="1">Uncharacterized protein</fullName>
    </submittedName>
</protein>
<dbReference type="EMBL" id="AFJM02000046">
    <property type="protein sequence ID" value="EMM71666.1"/>
    <property type="molecule type" value="Genomic_DNA"/>
</dbReference>
<evidence type="ECO:0000313" key="2">
    <source>
        <dbReference type="Proteomes" id="UP000012101"/>
    </source>
</evidence>
<comment type="caution">
    <text evidence="1">The sequence shown here is derived from an EMBL/GenBank/DDBJ whole genome shotgun (WGS) entry which is preliminary data.</text>
</comment>
<reference evidence="1 2" key="1">
    <citation type="submission" date="2013-01" db="EMBL/GenBank/DDBJ databases">
        <authorList>
            <person name="Harkins D.M."/>
            <person name="Durkin A.S."/>
            <person name="Brinkac L.M."/>
            <person name="Haft D.H."/>
            <person name="Selengut J.D."/>
            <person name="Sanka R."/>
            <person name="DePew J."/>
            <person name="Purushe J."/>
            <person name="Hospenthal D.R."/>
            <person name="Murray C.K."/>
            <person name="Pimentel G."/>
            <person name="Wasfy M."/>
            <person name="Vinetz J.M."/>
            <person name="Sutton G.G."/>
            <person name="Nierman W.C."/>
            <person name="Fouts D.E."/>
        </authorList>
    </citation>
    <scope>NUCLEOTIDE SEQUENCE [LARGE SCALE GENOMIC DNA]</scope>
    <source>
        <strain evidence="1 2">2006001855</strain>
    </source>
</reference>
<dbReference type="Proteomes" id="UP000012101">
    <property type="component" value="Unassembled WGS sequence"/>
</dbReference>
<name>M6FY16_9LEPT</name>
<evidence type="ECO:0000313" key="1">
    <source>
        <dbReference type="EMBL" id="EMM71666.1"/>
    </source>
</evidence>
<proteinExistence type="predicted"/>
<gene>
    <name evidence="1" type="ORF">LEP1GSC038_0343</name>
</gene>
<sequence>MLETNKTTIKRIVETEGIKYEIYIPRDANPVLIYLDETSFLSLMETLKEVFEHAGKNFEVNGNE</sequence>
<organism evidence="1 2">
    <name type="scientific">Leptospira weilii str. 2006001855</name>
    <dbReference type="NCBI Taxonomy" id="996804"/>
    <lineage>
        <taxon>Bacteria</taxon>
        <taxon>Pseudomonadati</taxon>
        <taxon>Spirochaetota</taxon>
        <taxon>Spirochaetia</taxon>
        <taxon>Leptospirales</taxon>
        <taxon>Leptospiraceae</taxon>
        <taxon>Leptospira</taxon>
    </lineage>
</organism>
<dbReference type="AlphaFoldDB" id="M6FY16"/>
<accession>M6FY16</accession>